<evidence type="ECO:0000313" key="1">
    <source>
        <dbReference type="EMBL" id="KAK7364007.1"/>
    </source>
</evidence>
<keyword evidence="2" id="KW-1185">Reference proteome</keyword>
<gene>
    <name evidence="1" type="ORF">VNO80_12321</name>
</gene>
<sequence length="82" mass="9359">MAPASIICPRINTLPENLHPLSTSTDAFVFETLHSRNVASPFKRGHGQKSLHFSRENDPPELPFPSVFPMLKRSLSLWIYKR</sequence>
<dbReference type="Proteomes" id="UP001374584">
    <property type="component" value="Unassembled WGS sequence"/>
</dbReference>
<name>A0AAN9R9B1_PHACN</name>
<dbReference type="EMBL" id="JAYMYR010000005">
    <property type="protein sequence ID" value="KAK7364007.1"/>
    <property type="molecule type" value="Genomic_DNA"/>
</dbReference>
<comment type="caution">
    <text evidence="1">The sequence shown here is derived from an EMBL/GenBank/DDBJ whole genome shotgun (WGS) entry which is preliminary data.</text>
</comment>
<protein>
    <submittedName>
        <fullName evidence="1">Uncharacterized protein</fullName>
    </submittedName>
</protein>
<dbReference type="AlphaFoldDB" id="A0AAN9R9B1"/>
<proteinExistence type="predicted"/>
<evidence type="ECO:0000313" key="2">
    <source>
        <dbReference type="Proteomes" id="UP001374584"/>
    </source>
</evidence>
<organism evidence="1 2">
    <name type="scientific">Phaseolus coccineus</name>
    <name type="common">Scarlet runner bean</name>
    <name type="synonym">Phaseolus multiflorus</name>
    <dbReference type="NCBI Taxonomy" id="3886"/>
    <lineage>
        <taxon>Eukaryota</taxon>
        <taxon>Viridiplantae</taxon>
        <taxon>Streptophyta</taxon>
        <taxon>Embryophyta</taxon>
        <taxon>Tracheophyta</taxon>
        <taxon>Spermatophyta</taxon>
        <taxon>Magnoliopsida</taxon>
        <taxon>eudicotyledons</taxon>
        <taxon>Gunneridae</taxon>
        <taxon>Pentapetalae</taxon>
        <taxon>rosids</taxon>
        <taxon>fabids</taxon>
        <taxon>Fabales</taxon>
        <taxon>Fabaceae</taxon>
        <taxon>Papilionoideae</taxon>
        <taxon>50 kb inversion clade</taxon>
        <taxon>NPAAA clade</taxon>
        <taxon>indigoferoid/millettioid clade</taxon>
        <taxon>Phaseoleae</taxon>
        <taxon>Phaseolus</taxon>
    </lineage>
</organism>
<reference evidence="1 2" key="1">
    <citation type="submission" date="2024-01" db="EMBL/GenBank/DDBJ databases">
        <title>The genomes of 5 underutilized Papilionoideae crops provide insights into root nodulation and disease resistanc.</title>
        <authorList>
            <person name="Jiang F."/>
        </authorList>
    </citation>
    <scope>NUCLEOTIDE SEQUENCE [LARGE SCALE GENOMIC DNA]</scope>
    <source>
        <strain evidence="1">JINMINGXINNONG_FW02</strain>
        <tissue evidence="1">Leaves</tissue>
    </source>
</reference>
<accession>A0AAN9R9B1</accession>